<dbReference type="EMBL" id="NMUH01003532">
    <property type="protein sequence ID" value="MQM06064.1"/>
    <property type="molecule type" value="Genomic_DNA"/>
</dbReference>
<evidence type="ECO:0000313" key="3">
    <source>
        <dbReference type="Proteomes" id="UP000652761"/>
    </source>
</evidence>
<gene>
    <name evidence="2" type="ORF">Taro_038884</name>
</gene>
<proteinExistence type="predicted"/>
<organism evidence="2 3">
    <name type="scientific">Colocasia esculenta</name>
    <name type="common">Wild taro</name>
    <name type="synonym">Arum esculentum</name>
    <dbReference type="NCBI Taxonomy" id="4460"/>
    <lineage>
        <taxon>Eukaryota</taxon>
        <taxon>Viridiplantae</taxon>
        <taxon>Streptophyta</taxon>
        <taxon>Embryophyta</taxon>
        <taxon>Tracheophyta</taxon>
        <taxon>Spermatophyta</taxon>
        <taxon>Magnoliopsida</taxon>
        <taxon>Liliopsida</taxon>
        <taxon>Araceae</taxon>
        <taxon>Aroideae</taxon>
        <taxon>Colocasieae</taxon>
        <taxon>Colocasia</taxon>
    </lineage>
</organism>
<dbReference type="AlphaFoldDB" id="A0A843WPX5"/>
<dbReference type="Proteomes" id="UP000652761">
    <property type="component" value="Unassembled WGS sequence"/>
</dbReference>
<accession>A0A843WPX5</accession>
<comment type="caution">
    <text evidence="2">The sequence shown here is derived from an EMBL/GenBank/DDBJ whole genome shotgun (WGS) entry which is preliminary data.</text>
</comment>
<keyword evidence="1" id="KW-0812">Transmembrane</keyword>
<feature type="non-terminal residue" evidence="2">
    <location>
        <position position="1"/>
    </location>
</feature>
<protein>
    <submittedName>
        <fullName evidence="2">Uncharacterized protein</fullName>
    </submittedName>
</protein>
<name>A0A843WPX5_COLES</name>
<feature type="transmembrane region" description="Helical" evidence="1">
    <location>
        <begin position="21"/>
        <end position="43"/>
    </location>
</feature>
<keyword evidence="1" id="KW-1133">Transmembrane helix</keyword>
<evidence type="ECO:0000313" key="2">
    <source>
        <dbReference type="EMBL" id="MQM06064.1"/>
    </source>
</evidence>
<keyword evidence="1" id="KW-0472">Membrane</keyword>
<keyword evidence="3" id="KW-1185">Reference proteome</keyword>
<reference evidence="2" key="1">
    <citation type="submission" date="2017-07" db="EMBL/GenBank/DDBJ databases">
        <title>Taro Niue Genome Assembly and Annotation.</title>
        <authorList>
            <person name="Atibalentja N."/>
            <person name="Keating K."/>
            <person name="Fields C.J."/>
        </authorList>
    </citation>
    <scope>NUCLEOTIDE SEQUENCE</scope>
    <source>
        <strain evidence="2">Niue_2</strain>
        <tissue evidence="2">Leaf</tissue>
    </source>
</reference>
<sequence length="383" mass="41437">MWCGLHRCRVVVCRAGRRCPFLVGCPLVVGVCTVLVVCLASRACAPLCAMLCSVGVFARAKQMLVCHVAPLVERCYTCLWLLSALCWLVVNSGELLPEFFSVGSGGSELFEFIAYLTGLNSNPSGSSNPWVAPQPSGSLAGVREVGIVVCGAGRRCLCLVGCPLVVGVCTVLVVCLASHACSLLCVVLCSVDIFARAKQMLVCRGALLVKRCYTCLWLLSALCWLVVNSGELLPEFFSVCSGGSEVLPRITPLLILAEVLPRSESRVAFLQVLKLFEFIAYLTRLNYNPSGSSDPWVAVRPSGSLAGVREVGSLHLESLLASASVSKASISPEVEECYRLLNKWSYSDLQEGDVRYRFLNNRRPTLTPGKSKCDTHSDSREVE</sequence>
<evidence type="ECO:0000256" key="1">
    <source>
        <dbReference type="SAM" id="Phobius"/>
    </source>
</evidence>